<accession>A0ACB8U957</accession>
<dbReference type="EMBL" id="MU274907">
    <property type="protein sequence ID" value="KAI0090810.1"/>
    <property type="molecule type" value="Genomic_DNA"/>
</dbReference>
<comment type="caution">
    <text evidence="1">The sequence shown here is derived from an EMBL/GenBank/DDBJ whole genome shotgun (WGS) entry which is preliminary data.</text>
</comment>
<dbReference type="Proteomes" id="UP001055072">
    <property type="component" value="Unassembled WGS sequence"/>
</dbReference>
<sequence>MSARRQASTTSLSKYARAHSPDFSDNSLDFCNAFWGSGDVGVEVLFARMRGALRTTEELRNFWKERAVIEEQYAKKLAGLAKMAVGRDEVGELRTSLDTLRSETEKQASYHLNLAQQVKNEIESSTSVYLNRQLHHKKSQQAAVEREFKLKQQQEAHVNRAREKYEADCMRINSYTAQATLMQGKELENIQAKLKRAQATVGANEQDFQKFTRILQETTSKWEQDWKTFCDSCQDMEEERMDFVKDTLWTYANAVSTVCVNDDEACETMRCGLEQFEPVRDMASFVRTYSTGNAIPDPPHFINYADPNAAVQQRPTSRPAQFQRVTERAPPMLSSPAPEEPQPDSELENTAGVGAGSNAANIPPRARSASRASTRGDQRASATVPATNGRNGVSRTSDPLAAPTEKTMLKVGNRAYGVDPNDDPQSRSGSQLAGASNGAPSNVGDEEADPLARQMLELQRSATRKGSQGSQQPPRGQAPSPAQAPSMQRPTHSSQDSSSNLSPPPGGRGGGPPNKVDYRRSAEIVVGLPPNVTGSRPASPNPPAPVLSRPPSSAAHDDSVQDMLNNYQQSLPGEHKTVSRSRASSYSNQNVPPPTNNQPPSGRAETMAGVGAQGRSPSPQPFRPPSRAASPNPQRGVSPNASSAASPARNTQQWQQGAPQSRRDSFRGPPISAVSAATPLGNGFSRPGHSSISVPTQPIQRAPSPNHVGIALDPSGRVAHDEMAERYNNSRNMYQPPPSTAPPPPPQQPPYQPPTQQGPQRSPSYPPPNQPGYGQPPPVTAAPYGRTQQGFGQQAPPPQQPPAPGPQQPQPYGAQQYGNYPAQPDYNQTNGVQRNGSYNAPQGYYQQQQQQPQYSQPAVNRAPSPQPEPQPQQLSQMPSPTGAYTDDGRPVLFYVTAMYDYQASIPEEFDFQTNDVIAVTATPEDGWWSGELLDEARRQPGRHVFPSNFVQLF</sequence>
<gene>
    <name evidence="1" type="ORF">BDY19DRAFT_992220</name>
</gene>
<evidence type="ECO:0000313" key="1">
    <source>
        <dbReference type="EMBL" id="KAI0090810.1"/>
    </source>
</evidence>
<evidence type="ECO:0000313" key="2">
    <source>
        <dbReference type="Proteomes" id="UP001055072"/>
    </source>
</evidence>
<reference evidence="1" key="1">
    <citation type="journal article" date="2021" name="Environ. Microbiol.">
        <title>Gene family expansions and transcriptome signatures uncover fungal adaptations to wood decay.</title>
        <authorList>
            <person name="Hage H."/>
            <person name="Miyauchi S."/>
            <person name="Viragh M."/>
            <person name="Drula E."/>
            <person name="Min B."/>
            <person name="Chaduli D."/>
            <person name="Navarro D."/>
            <person name="Favel A."/>
            <person name="Norest M."/>
            <person name="Lesage-Meessen L."/>
            <person name="Balint B."/>
            <person name="Merenyi Z."/>
            <person name="de Eugenio L."/>
            <person name="Morin E."/>
            <person name="Martinez A.T."/>
            <person name="Baldrian P."/>
            <person name="Stursova M."/>
            <person name="Martinez M.J."/>
            <person name="Novotny C."/>
            <person name="Magnuson J.K."/>
            <person name="Spatafora J.W."/>
            <person name="Maurice S."/>
            <person name="Pangilinan J."/>
            <person name="Andreopoulos W."/>
            <person name="LaButti K."/>
            <person name="Hundley H."/>
            <person name="Na H."/>
            <person name="Kuo A."/>
            <person name="Barry K."/>
            <person name="Lipzen A."/>
            <person name="Henrissat B."/>
            <person name="Riley R."/>
            <person name="Ahrendt S."/>
            <person name="Nagy L.G."/>
            <person name="Grigoriev I.V."/>
            <person name="Martin F."/>
            <person name="Rosso M.N."/>
        </authorList>
    </citation>
    <scope>NUCLEOTIDE SEQUENCE</scope>
    <source>
        <strain evidence="1">CBS 384.51</strain>
    </source>
</reference>
<proteinExistence type="predicted"/>
<name>A0ACB8U957_9APHY</name>
<keyword evidence="2" id="KW-1185">Reference proteome</keyword>
<protein>
    <submittedName>
        <fullName evidence="1">Uncharacterized protein</fullName>
    </submittedName>
</protein>
<organism evidence="1 2">
    <name type="scientific">Irpex rosettiformis</name>
    <dbReference type="NCBI Taxonomy" id="378272"/>
    <lineage>
        <taxon>Eukaryota</taxon>
        <taxon>Fungi</taxon>
        <taxon>Dikarya</taxon>
        <taxon>Basidiomycota</taxon>
        <taxon>Agaricomycotina</taxon>
        <taxon>Agaricomycetes</taxon>
        <taxon>Polyporales</taxon>
        <taxon>Irpicaceae</taxon>
        <taxon>Irpex</taxon>
    </lineage>
</organism>